<reference evidence="3" key="1">
    <citation type="submission" date="2021-03" db="EMBL/GenBank/DDBJ databases">
        <title>Transfer of the hemiparasitic marine red alga Erythrocystis saccata (Rhodomelaceae, Rhodophyta) to the tribe Streblocladieae inferred from organellar genome analysis.</title>
        <authorList>
            <person name="Hughey J.R."/>
        </authorList>
    </citation>
    <scope>NUCLEOTIDE SEQUENCE</scope>
</reference>
<evidence type="ECO:0000256" key="2">
    <source>
        <dbReference type="SAM" id="SignalP"/>
    </source>
</evidence>
<keyword evidence="1" id="KW-0812">Transmembrane</keyword>
<keyword evidence="1" id="KW-1133">Transmembrane helix</keyword>
<organism evidence="3">
    <name type="scientific">Erythrocystis saccata</name>
    <dbReference type="NCBI Taxonomy" id="2822695"/>
    <lineage>
        <taxon>Eukaryota</taxon>
        <taxon>Rhodophyta</taxon>
        <taxon>Florideophyceae</taxon>
        <taxon>Rhodymeniophycidae</taxon>
        <taxon>Ceramiales</taxon>
        <taxon>Rhodomelaceae</taxon>
        <taxon>Erythrocystis</taxon>
    </lineage>
</organism>
<dbReference type="EMBL" id="MW810349">
    <property type="protein sequence ID" value="QVQ56766.1"/>
    <property type="molecule type" value="Genomic_DNA"/>
</dbReference>
<gene>
    <name evidence="3" type="primary">secG</name>
</gene>
<keyword evidence="3" id="KW-0150">Chloroplast</keyword>
<name>A0A8E6L257_9FLOR</name>
<feature type="transmembrane region" description="Helical" evidence="1">
    <location>
        <begin position="45"/>
        <end position="68"/>
    </location>
</feature>
<evidence type="ECO:0000256" key="1">
    <source>
        <dbReference type="SAM" id="Phobius"/>
    </source>
</evidence>
<accession>A0A8E6L257</accession>
<keyword evidence="2" id="KW-0732">Signal</keyword>
<feature type="chain" id="PRO_5034490110" evidence="2">
    <location>
        <begin position="28"/>
        <end position="69"/>
    </location>
</feature>
<protein>
    <submittedName>
        <fullName evidence="3">Preprotein-translocase subunit g</fullName>
    </submittedName>
</protein>
<evidence type="ECO:0000313" key="3">
    <source>
        <dbReference type="EMBL" id="QVQ56766.1"/>
    </source>
</evidence>
<proteinExistence type="predicted"/>
<sequence>MIIKLFWYFSSLLVILLILLSNPKSSTLGLTSLESKMLSFRSSQIFIQKLISFFVFIFFLFTCLSLFFV</sequence>
<geneLocation type="chloroplast" evidence="3"/>
<feature type="signal peptide" evidence="2">
    <location>
        <begin position="1"/>
        <end position="27"/>
    </location>
</feature>
<keyword evidence="3" id="KW-0934">Plastid</keyword>
<keyword evidence="1" id="KW-0472">Membrane</keyword>
<dbReference type="AlphaFoldDB" id="A0A8E6L257"/>